<dbReference type="InterPro" id="IPR050362">
    <property type="entry name" value="Cation-dep_OMT"/>
</dbReference>
<organism evidence="4 5">
    <name type="scientific">Francisella uliginis</name>
    <dbReference type="NCBI Taxonomy" id="573570"/>
    <lineage>
        <taxon>Bacteria</taxon>
        <taxon>Pseudomonadati</taxon>
        <taxon>Pseudomonadota</taxon>
        <taxon>Gammaproteobacteria</taxon>
        <taxon>Thiotrichales</taxon>
        <taxon>Francisellaceae</taxon>
        <taxon>Francisella</taxon>
    </lineage>
</organism>
<dbReference type="Gene3D" id="3.40.50.150">
    <property type="entry name" value="Vaccinia Virus protein VP39"/>
    <property type="match status" value="1"/>
</dbReference>
<evidence type="ECO:0000256" key="2">
    <source>
        <dbReference type="ARBA" id="ARBA00022679"/>
    </source>
</evidence>
<dbReference type="InterPro" id="IPR029063">
    <property type="entry name" value="SAM-dependent_MTases_sf"/>
</dbReference>
<sequence>MSIKSLFSNSNLNQYIDNNSVKLSEVAEKLFNKAKNDEFSNMLSSPNQLQLINLFIKMIGAKNILEIGVFRGFSTLVMAQSLPADGKIEACDISYEYIEPYKHFWQEAGIDDKINLNIAPAIETLDKFMKLDKKFDFAYIDADKENYINYYEKTLDLMNSGGIIAIDNVLWSGKVADSSDNDSSTVTIRKLNELIHNDNRVEACIIPIGDGVNLVRKL</sequence>
<keyword evidence="5" id="KW-1185">Reference proteome</keyword>
<evidence type="ECO:0000313" key="5">
    <source>
        <dbReference type="Proteomes" id="UP000184222"/>
    </source>
</evidence>
<evidence type="ECO:0000313" key="4">
    <source>
        <dbReference type="EMBL" id="API87649.1"/>
    </source>
</evidence>
<dbReference type="PANTHER" id="PTHR10509">
    <property type="entry name" value="O-METHYLTRANSFERASE-RELATED"/>
    <property type="match status" value="1"/>
</dbReference>
<dbReference type="RefSeq" id="WP_072713427.1">
    <property type="nucleotide sequence ID" value="NZ_CP016796.1"/>
</dbReference>
<dbReference type="SUPFAM" id="SSF53335">
    <property type="entry name" value="S-adenosyl-L-methionine-dependent methyltransferases"/>
    <property type="match status" value="1"/>
</dbReference>
<dbReference type="AlphaFoldDB" id="A0A1L4BUX9"/>
<dbReference type="GO" id="GO:0008757">
    <property type="term" value="F:S-adenosylmethionine-dependent methyltransferase activity"/>
    <property type="evidence" value="ECO:0007669"/>
    <property type="project" value="TreeGrafter"/>
</dbReference>
<dbReference type="Proteomes" id="UP000184222">
    <property type="component" value="Chromosome"/>
</dbReference>
<keyword evidence="3" id="KW-0949">S-adenosyl-L-methionine</keyword>
<dbReference type="EMBL" id="CP016796">
    <property type="protein sequence ID" value="API87649.1"/>
    <property type="molecule type" value="Genomic_DNA"/>
</dbReference>
<dbReference type="InterPro" id="IPR002935">
    <property type="entry name" value="SAM_O-MeTrfase"/>
</dbReference>
<dbReference type="GO" id="GO:0032259">
    <property type="term" value="P:methylation"/>
    <property type="evidence" value="ECO:0007669"/>
    <property type="project" value="UniProtKB-KW"/>
</dbReference>
<protein>
    <submittedName>
        <fullName evidence="4">SAM-dependent methyltransferase</fullName>
    </submittedName>
</protein>
<keyword evidence="1 4" id="KW-0489">Methyltransferase</keyword>
<dbReference type="OrthoDB" id="9799672at2"/>
<dbReference type="PANTHER" id="PTHR10509:SF14">
    <property type="entry name" value="CAFFEOYL-COA O-METHYLTRANSFERASE 3-RELATED"/>
    <property type="match status" value="1"/>
</dbReference>
<evidence type="ECO:0000256" key="1">
    <source>
        <dbReference type="ARBA" id="ARBA00022603"/>
    </source>
</evidence>
<dbReference type="PROSITE" id="PS51682">
    <property type="entry name" value="SAM_OMT_I"/>
    <property type="match status" value="1"/>
</dbReference>
<dbReference type="KEGG" id="frx:F7310_09940"/>
<dbReference type="GO" id="GO:0008171">
    <property type="term" value="F:O-methyltransferase activity"/>
    <property type="evidence" value="ECO:0007669"/>
    <property type="project" value="InterPro"/>
</dbReference>
<name>A0A1L4BUX9_9GAMM</name>
<dbReference type="STRING" id="573570.F7310_09940"/>
<gene>
    <name evidence="4" type="ORF">F7310_09940</name>
</gene>
<accession>A0A1L4BUX9</accession>
<evidence type="ECO:0000256" key="3">
    <source>
        <dbReference type="ARBA" id="ARBA00022691"/>
    </source>
</evidence>
<dbReference type="Pfam" id="PF01596">
    <property type="entry name" value="Methyltransf_3"/>
    <property type="match status" value="1"/>
</dbReference>
<reference evidence="4 5" key="1">
    <citation type="journal article" date="2016" name="Appl. Environ. Microbiol.">
        <title>Whole genome relationships among Francisella bacteria of diverse origin define new species and provide specific regions for detection.</title>
        <authorList>
            <person name="Challacombe J.F."/>
            <person name="Petersen J.M."/>
            <person name="Gallegos-Graves V."/>
            <person name="Hodge D."/>
            <person name="Pillai S."/>
            <person name="Kuske C.R."/>
        </authorList>
    </citation>
    <scope>NUCLEOTIDE SEQUENCE [LARGE SCALE GENOMIC DNA]</scope>
    <source>
        <strain evidence="5">TX07-7310</strain>
    </source>
</reference>
<proteinExistence type="predicted"/>
<keyword evidence="2 4" id="KW-0808">Transferase</keyword>